<evidence type="ECO:0000313" key="4">
    <source>
        <dbReference type="Proteomes" id="UP000237246"/>
    </source>
</evidence>
<sequence length="154" mass="16670">ELLDLTCRLANTLKKYGIQKGDKVAIYMSVSPLSVAAMLACARIGAVHTVVFAGFSAESLAGRIMDSECKAVITYNQGVRGGRIIELKTTVDEAVKNCPSVKHVFVAQRTDNKTQMGDLDVPLEEVWVLARSSSPLVPFGPEFCRHKGDAPYGI</sequence>
<dbReference type="PANTHER" id="PTHR24095">
    <property type="entry name" value="ACETYL-COENZYME A SYNTHETASE"/>
    <property type="match status" value="1"/>
</dbReference>
<keyword evidence="4" id="KW-1185">Reference proteome</keyword>
<dbReference type="Gene3D" id="3.40.50.12780">
    <property type="entry name" value="N-terminal domain of ligase-like"/>
    <property type="match status" value="1"/>
</dbReference>
<dbReference type="GO" id="GO:0003987">
    <property type="term" value="F:acetate-CoA ligase activity"/>
    <property type="evidence" value="ECO:0007669"/>
    <property type="project" value="UniProtKB-EC"/>
</dbReference>
<evidence type="ECO:0000259" key="2">
    <source>
        <dbReference type="Pfam" id="PF00501"/>
    </source>
</evidence>
<dbReference type="EMBL" id="PPHD01031428">
    <property type="protein sequence ID" value="POI25932.1"/>
    <property type="molecule type" value="Genomic_DNA"/>
</dbReference>
<reference evidence="3 4" key="1">
    <citation type="submission" date="2018-01" db="EMBL/GenBank/DDBJ databases">
        <title>Comparison of the Chinese Bamboo Partridge and Red Junglefowl genome sequences highlights the importance of demography in genome evolution.</title>
        <authorList>
            <person name="Tiley G.P."/>
            <person name="Kimball R.T."/>
            <person name="Braun E.L."/>
            <person name="Burleigh J.G."/>
        </authorList>
    </citation>
    <scope>NUCLEOTIDE SEQUENCE [LARGE SCALE GENOMIC DNA]</scope>
    <source>
        <strain evidence="3">RTK389</strain>
        <tissue evidence="3">Blood</tissue>
    </source>
</reference>
<dbReference type="Proteomes" id="UP000237246">
    <property type="component" value="Unassembled WGS sequence"/>
</dbReference>
<feature type="domain" description="AMP-dependent synthetase/ligase" evidence="2">
    <location>
        <begin position="1"/>
        <end position="111"/>
    </location>
</feature>
<dbReference type="PANTHER" id="PTHR24095:SF110">
    <property type="entry name" value="ACETYL-COENZYME A SYNTHETASE 2-LIKE, MITOCHONDRIAL"/>
    <property type="match status" value="1"/>
</dbReference>
<dbReference type="GO" id="GO:0005739">
    <property type="term" value="C:mitochondrion"/>
    <property type="evidence" value="ECO:0007669"/>
    <property type="project" value="TreeGrafter"/>
</dbReference>
<gene>
    <name evidence="3" type="ORF">CIB84_010318</name>
</gene>
<dbReference type="InterPro" id="IPR000873">
    <property type="entry name" value="AMP-dep_synth/lig_dom"/>
</dbReference>
<dbReference type="EC" id="6.2.1.1" evidence="1"/>
<comment type="caution">
    <text evidence="3">The sequence shown here is derived from an EMBL/GenBank/DDBJ whole genome shotgun (WGS) entry which is preliminary data.</text>
</comment>
<dbReference type="SUPFAM" id="SSF56801">
    <property type="entry name" value="Acetyl-CoA synthetase-like"/>
    <property type="match status" value="1"/>
</dbReference>
<name>A0A2P4SP83_BAMTH</name>
<evidence type="ECO:0000256" key="1">
    <source>
        <dbReference type="ARBA" id="ARBA00013275"/>
    </source>
</evidence>
<protein>
    <recommendedName>
        <fullName evidence="1">acetate--CoA ligase</fullName>
        <ecNumber evidence="1">6.2.1.1</ecNumber>
    </recommendedName>
</protein>
<proteinExistence type="predicted"/>
<organism evidence="3 4">
    <name type="scientific">Bambusicola thoracicus</name>
    <name type="common">Chinese bamboo-partridge</name>
    <name type="synonym">Perdix thoracica</name>
    <dbReference type="NCBI Taxonomy" id="9083"/>
    <lineage>
        <taxon>Eukaryota</taxon>
        <taxon>Metazoa</taxon>
        <taxon>Chordata</taxon>
        <taxon>Craniata</taxon>
        <taxon>Vertebrata</taxon>
        <taxon>Euteleostomi</taxon>
        <taxon>Archelosauria</taxon>
        <taxon>Archosauria</taxon>
        <taxon>Dinosauria</taxon>
        <taxon>Saurischia</taxon>
        <taxon>Theropoda</taxon>
        <taxon>Coelurosauria</taxon>
        <taxon>Aves</taxon>
        <taxon>Neognathae</taxon>
        <taxon>Galloanserae</taxon>
        <taxon>Galliformes</taxon>
        <taxon>Phasianidae</taxon>
        <taxon>Perdicinae</taxon>
        <taxon>Bambusicola</taxon>
    </lineage>
</organism>
<dbReference type="Pfam" id="PF00501">
    <property type="entry name" value="AMP-binding"/>
    <property type="match status" value="1"/>
</dbReference>
<accession>A0A2P4SP83</accession>
<dbReference type="OrthoDB" id="1706066at2759"/>
<evidence type="ECO:0000313" key="3">
    <source>
        <dbReference type="EMBL" id="POI25932.1"/>
    </source>
</evidence>
<dbReference type="InterPro" id="IPR042099">
    <property type="entry name" value="ANL_N_sf"/>
</dbReference>
<dbReference type="AlphaFoldDB" id="A0A2P4SP83"/>
<dbReference type="GO" id="GO:0006085">
    <property type="term" value="P:acetyl-CoA biosynthetic process"/>
    <property type="evidence" value="ECO:0007669"/>
    <property type="project" value="TreeGrafter"/>
</dbReference>
<feature type="non-terminal residue" evidence="3">
    <location>
        <position position="1"/>
    </location>
</feature>